<dbReference type="RefSeq" id="WP_165118136.1">
    <property type="nucleotide sequence ID" value="NZ_JAAKZG010000005.1"/>
</dbReference>
<dbReference type="Proteomes" id="UP000481252">
    <property type="component" value="Unassembled WGS sequence"/>
</dbReference>
<organism evidence="1 2">
    <name type="scientific">Mesorhizobium zhangyense</name>
    <dbReference type="NCBI Taxonomy" id="1776730"/>
    <lineage>
        <taxon>Bacteria</taxon>
        <taxon>Pseudomonadati</taxon>
        <taxon>Pseudomonadota</taxon>
        <taxon>Alphaproteobacteria</taxon>
        <taxon>Hyphomicrobiales</taxon>
        <taxon>Phyllobacteriaceae</taxon>
        <taxon>Mesorhizobium</taxon>
    </lineage>
</organism>
<dbReference type="AlphaFoldDB" id="A0A7C9R7I9"/>
<comment type="caution">
    <text evidence="1">The sequence shown here is derived from an EMBL/GenBank/DDBJ whole genome shotgun (WGS) entry which is preliminary data.</text>
</comment>
<reference evidence="1 2" key="1">
    <citation type="submission" date="2020-02" db="EMBL/GenBank/DDBJ databases">
        <title>Genome sequence of the type strain CGMCC 1.15528 of Mesorhizobium zhangyense.</title>
        <authorList>
            <person name="Gao J."/>
            <person name="Sun J."/>
        </authorList>
    </citation>
    <scope>NUCLEOTIDE SEQUENCE [LARGE SCALE GENOMIC DNA]</scope>
    <source>
        <strain evidence="1 2">CGMCC 1.15528</strain>
    </source>
</reference>
<protein>
    <submittedName>
        <fullName evidence="1">Uncharacterized protein</fullName>
    </submittedName>
</protein>
<accession>A0A7C9R7I9</accession>
<proteinExistence type="predicted"/>
<keyword evidence="2" id="KW-1185">Reference proteome</keyword>
<name>A0A7C9R7I9_9HYPH</name>
<evidence type="ECO:0000313" key="1">
    <source>
        <dbReference type="EMBL" id="NGN42081.1"/>
    </source>
</evidence>
<sequence>MTIDDSGRWWVGSQSGDIRPYLEAYADAYEVDEFGLCGCKCGSEKFLLKTNEDAAQKTCADCGQESFICDSEEYWDEASADGYVCTECNSEQANIGVGFSLYPDREAIRWLYLGVRCASCGVLGCIAGWKIGYSPSLHLIESV</sequence>
<dbReference type="EMBL" id="JAAKZG010000005">
    <property type="protein sequence ID" value="NGN42081.1"/>
    <property type="molecule type" value="Genomic_DNA"/>
</dbReference>
<evidence type="ECO:0000313" key="2">
    <source>
        <dbReference type="Proteomes" id="UP000481252"/>
    </source>
</evidence>
<gene>
    <name evidence="1" type="ORF">G6N74_13505</name>
</gene>